<evidence type="ECO:0000313" key="8">
    <source>
        <dbReference type="EMBL" id="KTB37607.1"/>
    </source>
</evidence>
<dbReference type="EMBL" id="LATX01001838">
    <property type="protein sequence ID" value="KTB37607.1"/>
    <property type="molecule type" value="Genomic_DNA"/>
</dbReference>
<proteinExistence type="inferred from homology"/>
<name>A0A0W0FTU3_MONRR</name>
<dbReference type="Gene3D" id="3.30.559.70">
    <property type="entry name" value="Choline/Carnitine o-acyltransferase, domain 2"/>
    <property type="match status" value="1"/>
</dbReference>
<evidence type="ECO:0000256" key="4">
    <source>
        <dbReference type="PIRSR" id="PIRSR600542-1"/>
    </source>
</evidence>
<dbReference type="GO" id="GO:0016746">
    <property type="term" value="F:acyltransferase activity"/>
    <property type="evidence" value="ECO:0007669"/>
    <property type="project" value="UniProtKB-KW"/>
</dbReference>
<dbReference type="Proteomes" id="UP000054988">
    <property type="component" value="Unassembled WGS sequence"/>
</dbReference>
<dbReference type="InterPro" id="IPR000542">
    <property type="entry name" value="Carn_acyl_trans"/>
</dbReference>
<reference evidence="9 11" key="1">
    <citation type="submission" date="2015-12" db="EMBL/GenBank/DDBJ databases">
        <title>Draft genome sequence of Moniliophthora roreri, the causal agent of frosty pod rot of cacao.</title>
        <authorList>
            <person name="Aime M.C."/>
            <person name="Diaz-Valderrama J.R."/>
            <person name="Kijpornyongpan T."/>
            <person name="Phillips-Mora W."/>
        </authorList>
    </citation>
    <scope>NUCLEOTIDE SEQUENCE [LARGE SCALE GENOMIC DNA]</scope>
    <source>
        <strain evidence="9 11">MCA 2952</strain>
    </source>
</reference>
<dbReference type="PROSITE" id="PS00440">
    <property type="entry name" value="ACYLTRANSF_C_2"/>
    <property type="match status" value="1"/>
</dbReference>
<keyword evidence="2 5" id="KW-0808">Transferase</keyword>
<evidence type="ECO:0000313" key="7">
    <source>
        <dbReference type="EMBL" id="KTB28817.1"/>
    </source>
</evidence>
<evidence type="ECO:0000259" key="6">
    <source>
        <dbReference type="Pfam" id="PF00755"/>
    </source>
</evidence>
<dbReference type="InterPro" id="IPR023213">
    <property type="entry name" value="CAT-like_dom_sf"/>
</dbReference>
<dbReference type="Gene3D" id="3.30.559.10">
    <property type="entry name" value="Chloramphenicol acetyltransferase-like domain"/>
    <property type="match status" value="1"/>
</dbReference>
<dbReference type="PROSITE" id="PS00439">
    <property type="entry name" value="ACYLTRANSF_C_1"/>
    <property type="match status" value="1"/>
</dbReference>
<dbReference type="SUPFAM" id="SSF52777">
    <property type="entry name" value="CoA-dependent acyltransferases"/>
    <property type="match status" value="2"/>
</dbReference>
<evidence type="ECO:0000256" key="1">
    <source>
        <dbReference type="ARBA" id="ARBA00005232"/>
    </source>
</evidence>
<dbReference type="eggNOG" id="KOG3716">
    <property type="taxonomic scope" value="Eukaryota"/>
</dbReference>
<feature type="active site" description="Proton acceptor" evidence="4">
    <location>
        <position position="377"/>
    </location>
</feature>
<evidence type="ECO:0000256" key="3">
    <source>
        <dbReference type="ARBA" id="ARBA00023315"/>
    </source>
</evidence>
<dbReference type="InterPro" id="IPR042231">
    <property type="entry name" value="Cho/carn_acyl_trans_2"/>
</dbReference>
<evidence type="ECO:0000313" key="9">
    <source>
        <dbReference type="EMBL" id="KTB39756.1"/>
    </source>
</evidence>
<dbReference type="PANTHER" id="PTHR22589">
    <property type="entry name" value="CARNITINE O-ACYLTRANSFERASE"/>
    <property type="match status" value="1"/>
</dbReference>
<organism evidence="9 11">
    <name type="scientific">Moniliophthora roreri</name>
    <name type="common">Frosty pod rot fungus</name>
    <name type="synonym">Monilia roreri</name>
    <dbReference type="NCBI Taxonomy" id="221103"/>
    <lineage>
        <taxon>Eukaryota</taxon>
        <taxon>Fungi</taxon>
        <taxon>Dikarya</taxon>
        <taxon>Basidiomycota</taxon>
        <taxon>Agaricomycotina</taxon>
        <taxon>Agaricomycetes</taxon>
        <taxon>Agaricomycetidae</taxon>
        <taxon>Agaricales</taxon>
        <taxon>Marasmiineae</taxon>
        <taxon>Marasmiaceae</taxon>
        <taxon>Moniliophthora</taxon>
    </lineage>
</organism>
<dbReference type="Pfam" id="PF00755">
    <property type="entry name" value="Carn_acyltransf"/>
    <property type="match status" value="1"/>
</dbReference>
<evidence type="ECO:0000256" key="2">
    <source>
        <dbReference type="ARBA" id="ARBA00022679"/>
    </source>
</evidence>
<comment type="similarity">
    <text evidence="1 5">Belongs to the carnitine/choline acetyltransferase family.</text>
</comment>
<evidence type="ECO:0000313" key="11">
    <source>
        <dbReference type="Proteomes" id="UP000054988"/>
    </source>
</evidence>
<dbReference type="PANTHER" id="PTHR22589:SF107">
    <property type="entry name" value="CHOLINE_CARNITINE ACYLTRANSFERASE DOMAIN-CONTAINING PROTEIN"/>
    <property type="match status" value="1"/>
</dbReference>
<evidence type="ECO:0000313" key="10">
    <source>
        <dbReference type="EMBL" id="KTB46051.1"/>
    </source>
</evidence>
<accession>A0A0W0FTU3</accession>
<dbReference type="EMBL" id="LATX01001639">
    <property type="protein sequence ID" value="KTB39756.1"/>
    <property type="molecule type" value="Genomic_DNA"/>
</dbReference>
<gene>
    <name evidence="10" type="ORF">WG66_1372</name>
    <name evidence="7" type="ORF">WG66_18521</name>
    <name evidence="9" type="ORF">WG66_7666</name>
    <name evidence="8" type="ORF">WG66_9846</name>
</gene>
<dbReference type="EMBL" id="LATX01002462">
    <property type="protein sequence ID" value="KTB28817.1"/>
    <property type="molecule type" value="Genomic_DNA"/>
</dbReference>
<dbReference type="EMBL" id="LATX01000513">
    <property type="protein sequence ID" value="KTB46051.1"/>
    <property type="molecule type" value="Genomic_DNA"/>
</dbReference>
<feature type="domain" description="Choline/carnitine acyltransferase" evidence="6">
    <location>
        <begin position="35"/>
        <end position="645"/>
    </location>
</feature>
<evidence type="ECO:0000256" key="5">
    <source>
        <dbReference type="RuleBase" id="RU003801"/>
    </source>
</evidence>
<dbReference type="InterPro" id="IPR039551">
    <property type="entry name" value="Cho/carn_acyl_trans"/>
</dbReference>
<protein>
    <submittedName>
        <fullName evidence="9">Putative carnitine acetyltransferase</fullName>
    </submittedName>
</protein>
<comment type="caution">
    <text evidence="9">The sequence shown here is derived from an EMBL/GenBank/DDBJ whole genome shotgun (WGS) entry which is preliminary data.</text>
</comment>
<dbReference type="AlphaFoldDB" id="A0A0W0FTU3"/>
<sequence length="669" mass="75669">MYSNTPAARSLNIGFGFAQPNANEQAPKPVVLPRLPIPDLRSTMEKYLKSLEPFLMEDAVRGGAPYEDAYALRKEWADDFCSGIGKTCQERLQALDRESPNNWLNDNFWLKTYLEWRAPLLVNSNWWLAFYDDDLHPITPVPVAGHTNWQMKRAAWLVHRTLEFKNKVDAQEVHPDTTRTGVWFRENVSKMFNVCRIPKTECDVLSMPPSPTEPSAQCIVVVVNNWFYSLRTYEPQSSDSETPILSNPEVILSRLHAIVQDARNRAGYALEIGVLSADERDRWATNLRHLLSISERNRVTHQAIVNSLMCLSLDSETHIIPSRSSSLPPPTGTTQENLDSHLHSIRGVSSNVSNRWFDKPFTLIVDPSGRAGAMGEHSPCDALVPSIVAEYAIVQGVDRSLAVYPHHAFADSDQGWSRLDWDTDEVMLSACVEARKNAERIIEDSDYSVFWFEEFGTDWMRDVRLSPDAFIQTALQLAWYRTQGYFTATYETTLIRMFNKGRTETIRTLSTDSRAFVLSMDDPAQSIENKASLLQRTIRTHTSLTREAMTGRGIDRHLLGLRLMLRDQEGAEILNDPLFSRSQQWCLSTSGLSAGHWFRGTGFGAIYPDGYGINYMAAPNVVKFGIECKHSNSSTSTEEFKKAVAKAMSDMRSICIQLEATRTPLPSRL</sequence>
<keyword evidence="3 5" id="KW-0012">Acyltransferase</keyword>